<dbReference type="RefSeq" id="WP_007319723.1">
    <property type="nucleotide sequence ID" value="NZ_BAEH01000115.1"/>
</dbReference>
<dbReference type="AlphaFoldDB" id="H0R5N7"/>
<evidence type="ECO:0000313" key="2">
    <source>
        <dbReference type="Proteomes" id="UP000035034"/>
    </source>
</evidence>
<dbReference type="Proteomes" id="UP000035034">
    <property type="component" value="Unassembled WGS sequence"/>
</dbReference>
<gene>
    <name evidence="1" type="ORF">GOEFS_115_00280</name>
</gene>
<evidence type="ECO:0000313" key="1">
    <source>
        <dbReference type="EMBL" id="GAB20388.1"/>
    </source>
</evidence>
<organism evidence="1 2">
    <name type="scientific">Gordonia effusa NBRC 100432</name>
    <dbReference type="NCBI Taxonomy" id="1077974"/>
    <lineage>
        <taxon>Bacteria</taxon>
        <taxon>Bacillati</taxon>
        <taxon>Actinomycetota</taxon>
        <taxon>Actinomycetes</taxon>
        <taxon>Mycobacteriales</taxon>
        <taxon>Gordoniaceae</taxon>
        <taxon>Gordonia</taxon>
    </lineage>
</organism>
<keyword evidence="2" id="KW-1185">Reference proteome</keyword>
<protein>
    <submittedName>
        <fullName evidence="1">Uncharacterized protein</fullName>
    </submittedName>
</protein>
<comment type="caution">
    <text evidence="1">The sequence shown here is derived from an EMBL/GenBank/DDBJ whole genome shotgun (WGS) entry which is preliminary data.</text>
</comment>
<accession>H0R5N7</accession>
<name>H0R5N7_9ACTN</name>
<dbReference type="STRING" id="1077974.GOEFS_115_00280"/>
<sequence>MSEDWPALVWLAHRARSLAEAVVGHLDLSPQMLAVAAGAHPEAPRHYDTAIDAGPRASGI</sequence>
<dbReference type="EMBL" id="BAEH01000115">
    <property type="protein sequence ID" value="GAB20388.1"/>
    <property type="molecule type" value="Genomic_DNA"/>
</dbReference>
<proteinExistence type="predicted"/>
<reference evidence="1 2" key="1">
    <citation type="submission" date="2011-12" db="EMBL/GenBank/DDBJ databases">
        <title>Whole genome shotgun sequence of Gordonia effusa NBRC 100432.</title>
        <authorList>
            <person name="Yoshida I."/>
            <person name="Takarada H."/>
            <person name="Hosoyama A."/>
            <person name="Tsuchikane K."/>
            <person name="Katsumata H."/>
            <person name="Yamazaki S."/>
            <person name="Fujita N."/>
        </authorList>
    </citation>
    <scope>NUCLEOTIDE SEQUENCE [LARGE SCALE GENOMIC DNA]</scope>
    <source>
        <strain evidence="1 2">NBRC 100432</strain>
    </source>
</reference>